<name>A0AAF3EYW8_9BILA</name>
<proteinExistence type="predicted"/>
<sequence length="185" mass="20419">MSRRQTLKGVFNCAQCECNKERRDLVERATVQGTGDAAPFGGNVVQIQSLGIDCVGGHQRSVPSSCSEQRRQRAASLCRATRLESTNLLSKQHAPAVQEIELWSRLLSFLAGWSVETAFEEDGEIVEEILKNCYVNNIMTIGDSTEEAVGKLKYAKKRLADASIELRDLVSNNHEQNVGGHSLNK</sequence>
<dbReference type="Proteomes" id="UP000887575">
    <property type="component" value="Unassembled WGS sequence"/>
</dbReference>
<dbReference type="WBParaSite" id="MBELARI_LOCUS18892">
    <property type="protein sequence ID" value="MBELARI_LOCUS18892"/>
    <property type="gene ID" value="MBELARI_LOCUS18892"/>
</dbReference>
<reference evidence="2" key="1">
    <citation type="submission" date="2024-02" db="UniProtKB">
        <authorList>
            <consortium name="WormBaseParasite"/>
        </authorList>
    </citation>
    <scope>IDENTIFICATION</scope>
</reference>
<evidence type="ECO:0000313" key="1">
    <source>
        <dbReference type="Proteomes" id="UP000887575"/>
    </source>
</evidence>
<organism evidence="1 2">
    <name type="scientific">Mesorhabditis belari</name>
    <dbReference type="NCBI Taxonomy" id="2138241"/>
    <lineage>
        <taxon>Eukaryota</taxon>
        <taxon>Metazoa</taxon>
        <taxon>Ecdysozoa</taxon>
        <taxon>Nematoda</taxon>
        <taxon>Chromadorea</taxon>
        <taxon>Rhabditida</taxon>
        <taxon>Rhabditina</taxon>
        <taxon>Rhabditomorpha</taxon>
        <taxon>Rhabditoidea</taxon>
        <taxon>Rhabditidae</taxon>
        <taxon>Mesorhabditinae</taxon>
        <taxon>Mesorhabditis</taxon>
    </lineage>
</organism>
<evidence type="ECO:0000313" key="2">
    <source>
        <dbReference type="WBParaSite" id="MBELARI_LOCUS18892"/>
    </source>
</evidence>
<accession>A0AAF3EYW8</accession>
<keyword evidence="1" id="KW-1185">Reference proteome</keyword>
<protein>
    <submittedName>
        <fullName evidence="2">Uncharacterized protein</fullName>
    </submittedName>
</protein>
<dbReference type="AlphaFoldDB" id="A0AAF3EYW8"/>